<dbReference type="PROSITE" id="PS00062">
    <property type="entry name" value="ALDOKETO_REDUCTASE_2"/>
    <property type="match status" value="1"/>
</dbReference>
<evidence type="ECO:0000256" key="2">
    <source>
        <dbReference type="ARBA" id="ARBA00022857"/>
    </source>
</evidence>
<dbReference type="PANTHER" id="PTHR43827:SF3">
    <property type="entry name" value="NADP-DEPENDENT OXIDOREDUCTASE DOMAIN-CONTAINING PROTEIN"/>
    <property type="match status" value="1"/>
</dbReference>
<protein>
    <submittedName>
        <fullName evidence="8">2,5-diketo-D-gluconic acid reductase A</fullName>
    </submittedName>
</protein>
<dbReference type="InterPro" id="IPR036812">
    <property type="entry name" value="NAD(P)_OxRdtase_dom_sf"/>
</dbReference>
<evidence type="ECO:0000256" key="3">
    <source>
        <dbReference type="ARBA" id="ARBA00023002"/>
    </source>
</evidence>
<evidence type="ECO:0000313" key="8">
    <source>
        <dbReference type="EMBL" id="BAT27291.1"/>
    </source>
</evidence>
<dbReference type="PRINTS" id="PR00069">
    <property type="entry name" value="ALDKETRDTASE"/>
</dbReference>
<accession>A0A0P0Z0U6</accession>
<reference evidence="8" key="1">
    <citation type="journal article" date="2015" name="Proc. Natl. Acad. Sci. U.S.A.">
        <title>Bacterial clade with the ribosomal RNA operon on a small plasmid rather than the chromosome.</title>
        <authorList>
            <person name="Anda M."/>
            <person name="Ohtsubo Y."/>
            <person name="Okubo T."/>
            <person name="Sugawara M."/>
            <person name="Nagata Y."/>
            <person name="Tsuda M."/>
            <person name="Minamisawa K."/>
            <person name="Mitsui H."/>
        </authorList>
    </citation>
    <scope>NUCLEOTIDE SEQUENCE</scope>
    <source>
        <strain evidence="8">JCM 14755</strain>
    </source>
</reference>
<organism evidence="8">
    <name type="scientific">Aureimonas frigidaquae</name>
    <dbReference type="NCBI Taxonomy" id="424757"/>
    <lineage>
        <taxon>Bacteria</taxon>
        <taxon>Pseudomonadati</taxon>
        <taxon>Pseudomonadota</taxon>
        <taxon>Alphaproteobacteria</taxon>
        <taxon>Hyphomicrobiales</taxon>
        <taxon>Aurantimonadaceae</taxon>
        <taxon>Aureimonas</taxon>
    </lineage>
</organism>
<dbReference type="PIRSF" id="PIRSF000097">
    <property type="entry name" value="AKR"/>
    <property type="match status" value="1"/>
</dbReference>
<evidence type="ECO:0000256" key="6">
    <source>
        <dbReference type="PIRSR" id="PIRSR000097-3"/>
    </source>
</evidence>
<dbReference type="RefSeq" id="WP_062228364.1">
    <property type="nucleotide sequence ID" value="NZ_BBWR01000012.1"/>
</dbReference>
<feature type="site" description="Lowers pKa of active site Tyr" evidence="6">
    <location>
        <position position="76"/>
    </location>
</feature>
<dbReference type="PROSITE" id="PS00798">
    <property type="entry name" value="ALDOKETO_REDUCTASE_1"/>
    <property type="match status" value="1"/>
</dbReference>
<sequence length="276" mass="30715">MTSQPYLTMNDGRTIPQLGLGVFKAEDSDAQAAVRTAIETGYRHVDTAAIYGNEAGVGRGVADSGIARDDLFITTKLWNEAQGFDSTLRAAEESLGKLGMDYVDLYLIHWPSPRRDLYVETWRALIRLREEGRVRSIGVSNFTAEHLDRIISETGVTPVLNQIELHPRFQQAALSEANRERDVLTQAWSPLGQGRLLEDAVLTEIAARHGRSPAQVILRWHLQKGFVVIPKSVTPQRIRDNFDVFDFELSQEDMAAVGGLDKADGRIGPDPMKADF</sequence>
<dbReference type="InterPro" id="IPR023210">
    <property type="entry name" value="NADP_OxRdtase_dom"/>
</dbReference>
<dbReference type="Pfam" id="PF00248">
    <property type="entry name" value="Aldo_ket_red"/>
    <property type="match status" value="1"/>
</dbReference>
<dbReference type="GO" id="GO:0016616">
    <property type="term" value="F:oxidoreductase activity, acting on the CH-OH group of donors, NAD or NADP as acceptor"/>
    <property type="evidence" value="ECO:0007669"/>
    <property type="project" value="UniProtKB-ARBA"/>
</dbReference>
<dbReference type="FunFam" id="3.20.20.100:FF:000015">
    <property type="entry name" value="Oxidoreductase, aldo/keto reductase family"/>
    <property type="match status" value="1"/>
</dbReference>
<evidence type="ECO:0000256" key="1">
    <source>
        <dbReference type="ARBA" id="ARBA00007905"/>
    </source>
</evidence>
<name>A0A0P0Z0U6_9HYPH</name>
<evidence type="ECO:0000259" key="7">
    <source>
        <dbReference type="Pfam" id="PF00248"/>
    </source>
</evidence>
<dbReference type="Gene3D" id="3.20.20.100">
    <property type="entry name" value="NADP-dependent oxidoreductase domain"/>
    <property type="match status" value="1"/>
</dbReference>
<feature type="binding site" evidence="5">
    <location>
        <position position="109"/>
    </location>
    <ligand>
        <name>substrate</name>
    </ligand>
</feature>
<dbReference type="SUPFAM" id="SSF51430">
    <property type="entry name" value="NAD(P)-linked oxidoreductase"/>
    <property type="match status" value="1"/>
</dbReference>
<dbReference type="OrthoDB" id="9804790at2"/>
<dbReference type="PANTHER" id="PTHR43827">
    <property type="entry name" value="2,5-DIKETO-D-GLUCONIC ACID REDUCTASE"/>
    <property type="match status" value="1"/>
</dbReference>
<evidence type="ECO:0000256" key="4">
    <source>
        <dbReference type="PIRSR" id="PIRSR000097-1"/>
    </source>
</evidence>
<keyword evidence="3" id="KW-0560">Oxidoreductase</keyword>
<dbReference type="AlphaFoldDB" id="A0A0P0Z0U6"/>
<dbReference type="InterPro" id="IPR018170">
    <property type="entry name" value="Aldo/ket_reductase_CS"/>
</dbReference>
<feature type="domain" description="NADP-dependent oxidoreductase" evidence="7">
    <location>
        <begin position="25"/>
        <end position="259"/>
    </location>
</feature>
<comment type="similarity">
    <text evidence="1">Belongs to the aldo/keto reductase family.</text>
</comment>
<feature type="active site" description="Proton donor" evidence="4">
    <location>
        <position position="51"/>
    </location>
</feature>
<proteinExistence type="inferred from homology"/>
<keyword evidence="2" id="KW-0521">NADP</keyword>
<evidence type="ECO:0000256" key="5">
    <source>
        <dbReference type="PIRSR" id="PIRSR000097-2"/>
    </source>
</evidence>
<dbReference type="EMBL" id="LC066375">
    <property type="protein sequence ID" value="BAT27291.1"/>
    <property type="molecule type" value="Genomic_DNA"/>
</dbReference>
<dbReference type="InterPro" id="IPR020471">
    <property type="entry name" value="AKR"/>
</dbReference>